<dbReference type="Pfam" id="PF01408">
    <property type="entry name" value="GFO_IDH_MocA"/>
    <property type="match status" value="1"/>
</dbReference>
<evidence type="ECO:0000256" key="2">
    <source>
        <dbReference type="ARBA" id="ARBA00023002"/>
    </source>
</evidence>
<dbReference type="OrthoDB" id="9783105at2"/>
<dbReference type="SUPFAM" id="SSF51735">
    <property type="entry name" value="NAD(P)-binding Rossmann-fold domains"/>
    <property type="match status" value="1"/>
</dbReference>
<dbReference type="Gene3D" id="3.30.360.10">
    <property type="entry name" value="Dihydrodipicolinate Reductase, domain 2"/>
    <property type="match status" value="1"/>
</dbReference>
<evidence type="ECO:0000313" key="5">
    <source>
        <dbReference type="EMBL" id="AIE85412.1"/>
    </source>
</evidence>
<proteinExistence type="inferred from homology"/>
<dbReference type="InterPro" id="IPR055170">
    <property type="entry name" value="GFO_IDH_MocA-like_dom"/>
</dbReference>
<dbReference type="AlphaFoldDB" id="A0A068NPV4"/>
<gene>
    <name evidence="5" type="ORF">OP10G_2044</name>
</gene>
<evidence type="ECO:0000313" key="6">
    <source>
        <dbReference type="Proteomes" id="UP000027982"/>
    </source>
</evidence>
<feature type="domain" description="Gfo/Idh/MocA-like oxidoreductase N-terminal" evidence="3">
    <location>
        <begin position="6"/>
        <end position="122"/>
    </location>
</feature>
<dbReference type="KEGG" id="fgi:OP10G_2044"/>
<name>A0A068NPV4_FIMGI</name>
<dbReference type="Proteomes" id="UP000027982">
    <property type="component" value="Chromosome"/>
</dbReference>
<accession>A0A068NPV4</accession>
<sequence length="331" mass="35926">MADKVKWGILATGGIAHQFAGGLKASKTGELVAVGSRALDTAKAFTDKHGGKPYGSYDEVLSDPNVDAIYIATPHHLHYDWTIRCAEAGKAILCEKPFTLNAIEAQRALNEVRKNKVFFMEAFMYRCAPQTLKAKELVQSGAIGELLVINAEFSFAAGKSWANFRTDGSLGGGGLMDVGAYPISLCRLLVGAEPEVAHYSAKISESGYDEHGSGCLRFPSGVTVHFGCGIHCNMRNHALIYGSEGMIEIENPWKVYTGSKMTFHRNGKDPEVFEMGMTNDELYAAEADAVAQFLEAKECPYMTLDDTLGNMRTLDMLRQSAGLVFAAESKA</sequence>
<dbReference type="PANTHER" id="PTHR22604">
    <property type="entry name" value="OXIDOREDUCTASES"/>
    <property type="match status" value="1"/>
</dbReference>
<dbReference type="RefSeq" id="WP_025226013.1">
    <property type="nucleotide sequence ID" value="NZ_CP007139.1"/>
</dbReference>
<keyword evidence="2" id="KW-0560">Oxidoreductase</keyword>
<reference evidence="5 6" key="1">
    <citation type="journal article" date="2014" name="PLoS ONE">
        <title>The first complete genome sequence of the class fimbriimonadia in the phylum armatimonadetes.</title>
        <authorList>
            <person name="Hu Z.Y."/>
            <person name="Wang Y.Z."/>
            <person name="Im W.T."/>
            <person name="Wang S.Y."/>
            <person name="Zhao G.P."/>
            <person name="Zheng H.J."/>
            <person name="Quan Z.X."/>
        </authorList>
    </citation>
    <scope>NUCLEOTIDE SEQUENCE [LARGE SCALE GENOMIC DNA]</scope>
    <source>
        <strain evidence="5">Gsoil 348</strain>
    </source>
</reference>
<evidence type="ECO:0000259" key="4">
    <source>
        <dbReference type="Pfam" id="PF22725"/>
    </source>
</evidence>
<dbReference type="Pfam" id="PF22725">
    <property type="entry name" value="GFO_IDH_MocA_C3"/>
    <property type="match status" value="1"/>
</dbReference>
<evidence type="ECO:0000259" key="3">
    <source>
        <dbReference type="Pfam" id="PF01408"/>
    </source>
</evidence>
<dbReference type="InterPro" id="IPR050984">
    <property type="entry name" value="Gfo/Idh/MocA_domain"/>
</dbReference>
<dbReference type="eggNOG" id="COG0673">
    <property type="taxonomic scope" value="Bacteria"/>
</dbReference>
<dbReference type="Gene3D" id="3.40.50.720">
    <property type="entry name" value="NAD(P)-binding Rossmann-like Domain"/>
    <property type="match status" value="1"/>
</dbReference>
<organism evidence="5 6">
    <name type="scientific">Fimbriimonas ginsengisoli Gsoil 348</name>
    <dbReference type="NCBI Taxonomy" id="661478"/>
    <lineage>
        <taxon>Bacteria</taxon>
        <taxon>Bacillati</taxon>
        <taxon>Armatimonadota</taxon>
        <taxon>Fimbriimonadia</taxon>
        <taxon>Fimbriimonadales</taxon>
        <taxon>Fimbriimonadaceae</taxon>
        <taxon>Fimbriimonas</taxon>
    </lineage>
</organism>
<evidence type="ECO:0000256" key="1">
    <source>
        <dbReference type="ARBA" id="ARBA00010928"/>
    </source>
</evidence>
<dbReference type="EMBL" id="CP007139">
    <property type="protein sequence ID" value="AIE85412.1"/>
    <property type="molecule type" value="Genomic_DNA"/>
</dbReference>
<dbReference type="PANTHER" id="PTHR22604:SF105">
    <property type="entry name" value="TRANS-1,2-DIHYDROBENZENE-1,2-DIOL DEHYDROGENASE"/>
    <property type="match status" value="1"/>
</dbReference>
<dbReference type="HOGENOM" id="CLU_023194_7_2_0"/>
<comment type="similarity">
    <text evidence="1">Belongs to the Gfo/Idh/MocA family.</text>
</comment>
<protein>
    <submittedName>
        <fullName evidence="5">Putative oxidoreductase</fullName>
    </submittedName>
</protein>
<dbReference type="GO" id="GO:0000166">
    <property type="term" value="F:nucleotide binding"/>
    <property type="evidence" value="ECO:0007669"/>
    <property type="project" value="InterPro"/>
</dbReference>
<dbReference type="InterPro" id="IPR036291">
    <property type="entry name" value="NAD(P)-bd_dom_sf"/>
</dbReference>
<dbReference type="InterPro" id="IPR000683">
    <property type="entry name" value="Gfo/Idh/MocA-like_OxRdtase_N"/>
</dbReference>
<keyword evidence="6" id="KW-1185">Reference proteome</keyword>
<dbReference type="GO" id="GO:0016491">
    <property type="term" value="F:oxidoreductase activity"/>
    <property type="evidence" value="ECO:0007669"/>
    <property type="project" value="UniProtKB-KW"/>
</dbReference>
<dbReference type="SUPFAM" id="SSF55347">
    <property type="entry name" value="Glyceraldehyde-3-phosphate dehydrogenase-like, C-terminal domain"/>
    <property type="match status" value="1"/>
</dbReference>
<dbReference type="STRING" id="661478.OP10G_2044"/>
<feature type="domain" description="GFO/IDH/MocA-like oxidoreductase" evidence="4">
    <location>
        <begin position="132"/>
        <end position="248"/>
    </location>
</feature>